<evidence type="ECO:0000313" key="5">
    <source>
        <dbReference type="Proteomes" id="UP000254465"/>
    </source>
</evidence>
<dbReference type="SUPFAM" id="SSF47413">
    <property type="entry name" value="lambda repressor-like DNA-binding domains"/>
    <property type="match status" value="1"/>
</dbReference>
<feature type="region of interest" description="Disordered" evidence="2">
    <location>
        <begin position="83"/>
        <end position="113"/>
    </location>
</feature>
<dbReference type="PROSITE" id="PS50943">
    <property type="entry name" value="HTH_CROC1"/>
    <property type="match status" value="1"/>
</dbReference>
<evidence type="ECO:0000256" key="1">
    <source>
        <dbReference type="SAM" id="Coils"/>
    </source>
</evidence>
<name>A0A377I7S2_AVIPA</name>
<evidence type="ECO:0000256" key="2">
    <source>
        <dbReference type="SAM" id="MobiDB-lite"/>
    </source>
</evidence>
<dbReference type="InterPro" id="IPR001387">
    <property type="entry name" value="Cro/C1-type_HTH"/>
</dbReference>
<dbReference type="Pfam" id="PF01381">
    <property type="entry name" value="HTH_3"/>
    <property type="match status" value="1"/>
</dbReference>
<sequence>MKNIAKRIKEIREQKGISREDLADNLHIPVEALIGYEEGLTKLSTDLISEFAFALEVSEDYLRVGDSQNNTLNSIQNSELDNSTITTTHSTNTTTNNYYAESPSQERDGDNSTSKLEAIEKMLSTDKEDRNRLRAQLDRVEQKLDTVIQHLLRIG</sequence>
<protein>
    <submittedName>
        <fullName evidence="4">Helix-turn-helix domain</fullName>
    </submittedName>
</protein>
<feature type="domain" description="HTH cro/C1-type" evidence="3">
    <location>
        <begin position="8"/>
        <end position="62"/>
    </location>
</feature>
<feature type="compositionally biased region" description="Low complexity" evidence="2">
    <location>
        <begin position="83"/>
        <end position="97"/>
    </location>
</feature>
<dbReference type="EMBL" id="UGHK01000002">
    <property type="protein sequence ID" value="STO71326.1"/>
    <property type="molecule type" value="Genomic_DNA"/>
</dbReference>
<feature type="coiled-coil region" evidence="1">
    <location>
        <begin position="116"/>
        <end position="150"/>
    </location>
</feature>
<evidence type="ECO:0000259" key="3">
    <source>
        <dbReference type="PROSITE" id="PS50943"/>
    </source>
</evidence>
<dbReference type="InterPro" id="IPR010982">
    <property type="entry name" value="Lambda_DNA-bd_dom_sf"/>
</dbReference>
<proteinExistence type="predicted"/>
<gene>
    <name evidence="4" type="ORF">NCTC11296_01224</name>
</gene>
<dbReference type="SMART" id="SM00530">
    <property type="entry name" value="HTH_XRE"/>
    <property type="match status" value="1"/>
</dbReference>
<reference evidence="4 5" key="1">
    <citation type="submission" date="2018-06" db="EMBL/GenBank/DDBJ databases">
        <authorList>
            <consortium name="Pathogen Informatics"/>
            <person name="Doyle S."/>
        </authorList>
    </citation>
    <scope>NUCLEOTIDE SEQUENCE [LARGE SCALE GENOMIC DNA]</scope>
    <source>
        <strain evidence="4 5">NCTC11296</strain>
    </source>
</reference>
<dbReference type="Gene3D" id="1.10.260.40">
    <property type="entry name" value="lambda repressor-like DNA-binding domains"/>
    <property type="match status" value="1"/>
</dbReference>
<organism evidence="4 5">
    <name type="scientific">Avibacterium paragallinarum</name>
    <name type="common">Haemophilus gallinarum</name>
    <dbReference type="NCBI Taxonomy" id="728"/>
    <lineage>
        <taxon>Bacteria</taxon>
        <taxon>Pseudomonadati</taxon>
        <taxon>Pseudomonadota</taxon>
        <taxon>Gammaproteobacteria</taxon>
        <taxon>Pasteurellales</taxon>
        <taxon>Pasteurellaceae</taxon>
        <taxon>Avibacterium</taxon>
    </lineage>
</organism>
<dbReference type="GO" id="GO:0003677">
    <property type="term" value="F:DNA binding"/>
    <property type="evidence" value="ECO:0007669"/>
    <property type="project" value="InterPro"/>
</dbReference>
<dbReference type="AlphaFoldDB" id="A0A377I7S2"/>
<dbReference type="CDD" id="cd00093">
    <property type="entry name" value="HTH_XRE"/>
    <property type="match status" value="1"/>
</dbReference>
<accession>A0A377I7S2</accession>
<keyword evidence="1" id="KW-0175">Coiled coil</keyword>
<dbReference type="Proteomes" id="UP000254465">
    <property type="component" value="Unassembled WGS sequence"/>
</dbReference>
<evidence type="ECO:0000313" key="4">
    <source>
        <dbReference type="EMBL" id="STO71326.1"/>
    </source>
</evidence>
<dbReference type="RefSeq" id="WP_017806451.1">
    <property type="nucleotide sequence ID" value="NZ_PQVK01000048.1"/>
</dbReference>